<dbReference type="Pfam" id="PF12020">
    <property type="entry name" value="TAFA"/>
    <property type="match status" value="1"/>
</dbReference>
<dbReference type="InterPro" id="IPR051743">
    <property type="entry name" value="TAFA_chemokine-like"/>
</dbReference>
<dbReference type="AlphaFoldDB" id="A0A8C6YXU6"/>
<sequence length="167" mass="18595">MLFPIVLHSNASFSASRMRFCAKSMLLSDWLFLVYVLMVCCKLLSASSHQPRGHTGQHQVKQGTCEVVAVHRCCNKNRIEERSQTVKCSCFPGQVAGTTRAQPSCVEASIVLQKWWCHMNPCLDGEDCKVLPDYSGWSCSSGNKVKTTKASTEICWQSLLIALHLLV</sequence>
<dbReference type="GO" id="GO:0005615">
    <property type="term" value="C:extracellular space"/>
    <property type="evidence" value="ECO:0007669"/>
    <property type="project" value="TreeGrafter"/>
</dbReference>
<reference evidence="3" key="2">
    <citation type="submission" date="2025-09" db="UniProtKB">
        <authorList>
            <consortium name="Ensembl"/>
        </authorList>
    </citation>
    <scope>IDENTIFICATION</scope>
</reference>
<evidence type="ECO:0000256" key="1">
    <source>
        <dbReference type="ARBA" id="ARBA00006101"/>
    </source>
</evidence>
<proteinExistence type="inferred from homology"/>
<accession>A0A8C6YXU6</accession>
<evidence type="ECO:0000313" key="3">
    <source>
        <dbReference type="Ensembl" id="ENSNPEP00000003869.1"/>
    </source>
</evidence>
<dbReference type="PANTHER" id="PTHR31770">
    <property type="entry name" value="CHEMOKINE-LIKE PROTEIN TAFA FAMILY MEMBER"/>
    <property type="match status" value="1"/>
</dbReference>
<dbReference type="Proteomes" id="UP000694420">
    <property type="component" value="Unplaced"/>
</dbReference>
<dbReference type="GO" id="GO:0048018">
    <property type="term" value="F:receptor ligand activity"/>
    <property type="evidence" value="ECO:0007669"/>
    <property type="project" value="TreeGrafter"/>
</dbReference>
<comment type="similarity">
    <text evidence="1">Belongs to the TAFA family.</text>
</comment>
<keyword evidence="2" id="KW-0732">Signal</keyword>
<dbReference type="PANTHER" id="PTHR31770:SF7">
    <property type="entry name" value="CHEMOKINE-LIKE PROTEIN TAFA-4"/>
    <property type="match status" value="1"/>
</dbReference>
<keyword evidence="4" id="KW-1185">Reference proteome</keyword>
<evidence type="ECO:0000256" key="2">
    <source>
        <dbReference type="ARBA" id="ARBA00022729"/>
    </source>
</evidence>
<protein>
    <submittedName>
        <fullName evidence="3">TAFA chemokine like family member 4</fullName>
    </submittedName>
</protein>
<dbReference type="Ensembl" id="ENSNPET00000003954.1">
    <property type="protein sequence ID" value="ENSNPEP00000003869.1"/>
    <property type="gene ID" value="ENSNPEG00000002955.1"/>
</dbReference>
<reference evidence="3" key="1">
    <citation type="submission" date="2025-08" db="UniProtKB">
        <authorList>
            <consortium name="Ensembl"/>
        </authorList>
    </citation>
    <scope>IDENTIFICATION</scope>
</reference>
<name>A0A8C6YXU6_NOTPE</name>
<dbReference type="InterPro" id="IPR020350">
    <property type="entry name" value="Chemokine-like_TAFA"/>
</dbReference>
<organism evidence="3 4">
    <name type="scientific">Nothoprocta perdicaria</name>
    <name type="common">Chilean tinamou</name>
    <name type="synonym">Crypturus perdicarius</name>
    <dbReference type="NCBI Taxonomy" id="30464"/>
    <lineage>
        <taxon>Eukaryota</taxon>
        <taxon>Metazoa</taxon>
        <taxon>Chordata</taxon>
        <taxon>Craniata</taxon>
        <taxon>Vertebrata</taxon>
        <taxon>Euteleostomi</taxon>
        <taxon>Archelosauria</taxon>
        <taxon>Archosauria</taxon>
        <taxon>Dinosauria</taxon>
        <taxon>Saurischia</taxon>
        <taxon>Theropoda</taxon>
        <taxon>Coelurosauria</taxon>
        <taxon>Aves</taxon>
        <taxon>Palaeognathae</taxon>
        <taxon>Tinamiformes</taxon>
        <taxon>Tinamidae</taxon>
        <taxon>Nothoprocta</taxon>
    </lineage>
</organism>
<evidence type="ECO:0000313" key="4">
    <source>
        <dbReference type="Proteomes" id="UP000694420"/>
    </source>
</evidence>